<dbReference type="InterPro" id="IPR009980">
    <property type="entry name" value="Herpes_U26"/>
</dbReference>
<dbReference type="GeneID" id="27912066"/>
<reference evidence="7 8" key="1">
    <citation type="journal article" date="2016" name="J. Virol.">
        <title>Complete Unique Genome Sequence, Expression Profile, and Salivary Gland Tissue Tropism of the Herpesvirus 7 Homolog in Pigtailed Macaques.</title>
        <authorList>
            <person name="Staheli J.P."/>
            <person name="Dyen M.R."/>
            <person name="Basom R."/>
            <person name="Fitzgibbon M."/>
            <person name="Barcy S."/>
        </authorList>
    </citation>
    <scope>NUCLEOTIDE SEQUENCE [LARGE SCALE GENOMIC DNA]</scope>
</reference>
<dbReference type="Proteomes" id="UP000202843">
    <property type="component" value="Segment"/>
</dbReference>
<sequence length="295" mass="34658">MWIIIYSFIMGLALGNILPGIYCLDLLPNKTMLEQIAVICFFMASLLLTFRRINVFNYNPLNDFKIIILSLIILHSVDRFFLCISLFLLFSEMRLRTIVCRCCIIFSTNSMALYMGILLSLGLKIADFKKYQIFITACLMLPYTISYNFFVDSLMFKECLQRYKPIYKLNGWYRMSIKDLIIPLLQFAVLTIMMWIGRFCLPIKSCHHLFFFAVLHNTFFYINIYMIIIFGLLCLIGGVLIENWIFLFLYEFVLGLGYSALFINTVKRFGDRDVFTGDLLNLFFCSVCFVVFFYN</sequence>
<feature type="transmembrane region" description="Helical" evidence="6">
    <location>
        <begin position="209"/>
        <end position="237"/>
    </location>
</feature>
<evidence type="ECO:0000256" key="5">
    <source>
        <dbReference type="ARBA" id="ARBA00049776"/>
    </source>
</evidence>
<evidence type="ECO:0000256" key="1">
    <source>
        <dbReference type="ARBA" id="ARBA00004141"/>
    </source>
</evidence>
<proteinExistence type="predicted"/>
<dbReference type="KEGG" id="vg:27912066"/>
<feature type="transmembrane region" description="Helical" evidence="6">
    <location>
        <begin position="66"/>
        <end position="90"/>
    </location>
</feature>
<dbReference type="OrthoDB" id="36272at10239"/>
<gene>
    <name evidence="7" type="primary">U26</name>
</gene>
<evidence type="ECO:0000256" key="2">
    <source>
        <dbReference type="ARBA" id="ARBA00022692"/>
    </source>
</evidence>
<feature type="transmembrane region" description="Helical" evidence="6">
    <location>
        <begin position="177"/>
        <end position="197"/>
    </location>
</feature>
<organism evidence="7 8">
    <name type="scientific">macacine betaherpesvirus 9</name>
    <dbReference type="NCBI Taxonomy" id="2560568"/>
    <lineage>
        <taxon>Viruses</taxon>
        <taxon>Duplodnaviria</taxon>
        <taxon>Heunggongvirae</taxon>
        <taxon>Peploviricota</taxon>
        <taxon>Herviviricetes</taxon>
        <taxon>Herpesvirales</taxon>
        <taxon>Orthoherpesviridae</taxon>
        <taxon>Betaherpesvirinae</taxon>
        <taxon>Roseolovirus</taxon>
        <taxon>Roseolovirus macacinebeta9</taxon>
    </lineage>
</organism>
<dbReference type="GO" id="GO:0016020">
    <property type="term" value="C:membrane"/>
    <property type="evidence" value="ECO:0007669"/>
    <property type="project" value="UniProtKB-SubCell"/>
</dbReference>
<dbReference type="Pfam" id="PF07402">
    <property type="entry name" value="Herpes_U26"/>
    <property type="match status" value="1"/>
</dbReference>
<keyword evidence="3 6" id="KW-1133">Transmembrane helix</keyword>
<feature type="transmembrane region" description="Helical" evidence="6">
    <location>
        <begin position="102"/>
        <end position="121"/>
    </location>
</feature>
<keyword evidence="4 6" id="KW-0472">Membrane</keyword>
<evidence type="ECO:0000313" key="7">
    <source>
        <dbReference type="EMBL" id="ANC96570.1"/>
    </source>
</evidence>
<feature type="transmembrane region" description="Helical" evidence="6">
    <location>
        <begin position="6"/>
        <end position="24"/>
    </location>
</feature>
<evidence type="ECO:0000313" key="8">
    <source>
        <dbReference type="Proteomes" id="UP000202843"/>
    </source>
</evidence>
<feature type="transmembrane region" description="Helical" evidence="6">
    <location>
        <begin position="36"/>
        <end position="54"/>
    </location>
</feature>
<evidence type="ECO:0000256" key="3">
    <source>
        <dbReference type="ARBA" id="ARBA00022989"/>
    </source>
</evidence>
<keyword evidence="7" id="KW-0261">Viral envelope protein</keyword>
<dbReference type="GO" id="GO:0019031">
    <property type="term" value="C:viral envelope"/>
    <property type="evidence" value="ECO:0007669"/>
    <property type="project" value="UniProtKB-KW"/>
</dbReference>
<keyword evidence="8" id="KW-1185">Reference proteome</keyword>
<protein>
    <recommendedName>
        <fullName evidence="5">Protein U26</fullName>
    </recommendedName>
</protein>
<feature type="transmembrane region" description="Helical" evidence="6">
    <location>
        <begin position="275"/>
        <end position="294"/>
    </location>
</feature>
<keyword evidence="2 6" id="KW-0812">Transmembrane</keyword>
<keyword evidence="7" id="KW-0946">Virion</keyword>
<feature type="transmembrane region" description="Helical" evidence="6">
    <location>
        <begin position="244"/>
        <end position="263"/>
    </location>
</feature>
<evidence type="ECO:0000256" key="6">
    <source>
        <dbReference type="SAM" id="Phobius"/>
    </source>
</evidence>
<dbReference type="RefSeq" id="YP_009253930.1">
    <property type="nucleotide sequence ID" value="NC_030200.1"/>
</dbReference>
<name>A0A191S3V0_9BETA</name>
<accession>A0A191S3V0</accession>
<feature type="transmembrane region" description="Helical" evidence="6">
    <location>
        <begin position="133"/>
        <end position="156"/>
    </location>
</feature>
<dbReference type="EMBL" id="KU351741">
    <property type="protein sequence ID" value="ANC96570.1"/>
    <property type="molecule type" value="Genomic_DNA"/>
</dbReference>
<evidence type="ECO:0000256" key="4">
    <source>
        <dbReference type="ARBA" id="ARBA00023136"/>
    </source>
</evidence>
<comment type="subcellular location">
    <subcellularLocation>
        <location evidence="1">Membrane</location>
        <topology evidence="1">Multi-pass membrane protein</topology>
    </subcellularLocation>
</comment>